<gene>
    <name evidence="7" type="primary">ispF</name>
    <name evidence="10" type="ordered locus">Tpet_0283</name>
</gene>
<name>A5IJD9_THEP1</name>
<evidence type="ECO:0000256" key="2">
    <source>
        <dbReference type="ARBA" id="ARBA00004709"/>
    </source>
</evidence>
<comment type="subunit">
    <text evidence="7">Homotrimer.</text>
</comment>
<evidence type="ECO:0000256" key="1">
    <source>
        <dbReference type="ARBA" id="ARBA00000200"/>
    </source>
</evidence>
<dbReference type="HAMAP" id="MF_00107">
    <property type="entry name" value="IspF"/>
    <property type="match status" value="1"/>
</dbReference>
<dbReference type="PANTHER" id="PTHR43181:SF1">
    <property type="entry name" value="2-C-METHYL-D-ERYTHRITOL 2,4-CYCLODIPHOSPHATE SYNTHASE, CHLOROPLASTIC"/>
    <property type="match status" value="1"/>
</dbReference>
<dbReference type="GO" id="GO:0008685">
    <property type="term" value="F:2-C-methyl-D-erythritol 2,4-cyclodiphosphate synthase activity"/>
    <property type="evidence" value="ECO:0007669"/>
    <property type="project" value="UniProtKB-UniRule"/>
</dbReference>
<evidence type="ECO:0000256" key="7">
    <source>
        <dbReference type="HAMAP-Rule" id="MF_00107"/>
    </source>
</evidence>
<dbReference type="InterPro" id="IPR003526">
    <property type="entry name" value="MECDP_synthase"/>
</dbReference>
<feature type="binding site" evidence="7">
    <location>
        <position position="136"/>
    </location>
    <ligand>
        <name>4-CDP-2-C-methyl-D-erythritol 2-phosphate</name>
        <dbReference type="ChEBI" id="CHEBI:57919"/>
    </ligand>
</feature>
<comment type="catalytic activity">
    <reaction evidence="1 7 8">
        <text>4-CDP-2-C-methyl-D-erythritol 2-phosphate = 2-C-methyl-D-erythritol 2,4-cyclic diphosphate + CMP</text>
        <dbReference type="Rhea" id="RHEA:23864"/>
        <dbReference type="ChEBI" id="CHEBI:57919"/>
        <dbReference type="ChEBI" id="CHEBI:58483"/>
        <dbReference type="ChEBI" id="CHEBI:60377"/>
        <dbReference type="EC" id="4.6.1.12"/>
    </reaction>
</comment>
<dbReference type="GO" id="GO:0019288">
    <property type="term" value="P:isopentenyl diphosphate biosynthetic process, methylerythritol 4-phosphate pathway"/>
    <property type="evidence" value="ECO:0007669"/>
    <property type="project" value="UniProtKB-UniRule"/>
</dbReference>
<evidence type="ECO:0000256" key="4">
    <source>
        <dbReference type="ARBA" id="ARBA00022723"/>
    </source>
</evidence>
<dbReference type="EC" id="4.6.1.12" evidence="3 7"/>
<proteinExistence type="inferred from homology"/>
<feature type="binding site" evidence="7">
    <location>
        <position position="42"/>
    </location>
    <ligand>
        <name>a divalent metal cation</name>
        <dbReference type="ChEBI" id="CHEBI:60240"/>
    </ligand>
</feature>
<reference evidence="11" key="1">
    <citation type="submission" date="2007-05" db="EMBL/GenBank/DDBJ databases">
        <title>Complete sequence of Thermotoga petrophila RKU-1.</title>
        <authorList>
            <consortium name="US DOE Joint Genome Institute"/>
            <person name="Copeland A."/>
            <person name="Lucas S."/>
            <person name="Lapidus A."/>
            <person name="Barry K."/>
            <person name="Glavina del Rio T."/>
            <person name="Dalin E."/>
            <person name="Tice H."/>
            <person name="Pitluck S."/>
            <person name="Sims D."/>
            <person name="Brettin T."/>
            <person name="Bruce D."/>
            <person name="Detter J.C."/>
            <person name="Han C."/>
            <person name="Tapia R."/>
            <person name="Schmutz J."/>
            <person name="Larimer F."/>
            <person name="Land M."/>
            <person name="Hauser L."/>
            <person name="Kyrpides N."/>
            <person name="Mikhailova N."/>
            <person name="Nelson K."/>
            <person name="Gogarten J.P."/>
            <person name="Noll K."/>
            <person name="Richardson P."/>
        </authorList>
    </citation>
    <scope>NUCLEOTIDE SEQUENCE [LARGE SCALE GENOMIC DNA]</scope>
    <source>
        <strain evidence="11">ATCC BAA-488 / DSM 13995 / JCM 10881 / RKU-1</strain>
    </source>
</reference>
<evidence type="ECO:0000256" key="8">
    <source>
        <dbReference type="RuleBase" id="RU004395"/>
    </source>
</evidence>
<reference evidence="10 11" key="2">
    <citation type="journal article" date="2009" name="Proc. Natl. Acad. Sci. U.S.A.">
        <title>On the chimeric nature, thermophilic origin, and phylogenetic placement of the Thermotogales.</title>
        <authorList>
            <person name="Zhaxybayeva O."/>
            <person name="Swithers K.S."/>
            <person name="Lapierre P."/>
            <person name="Fournier G.P."/>
            <person name="Bickhart D.M."/>
            <person name="DeBoy R.T."/>
            <person name="Nelson K.E."/>
            <person name="Nesbo C.L."/>
            <person name="Doolittle W.F."/>
            <person name="Gogarten J.P."/>
            <person name="Noll K.M."/>
        </authorList>
    </citation>
    <scope>NUCLEOTIDE SEQUENCE [LARGE SCALE GENOMIC DNA]</scope>
    <source>
        <strain evidence="11">ATCC BAA-488 / DSM 13995 / JCM 10881 / RKU-1</strain>
    </source>
</reference>
<feature type="binding site" evidence="7">
    <location>
        <begin position="34"/>
        <end position="35"/>
    </location>
    <ligand>
        <name>4-CDP-2-C-methyl-D-erythritol 2-phosphate</name>
        <dbReference type="ChEBI" id="CHEBI:57919"/>
    </ligand>
</feature>
<dbReference type="InterPro" id="IPR020555">
    <property type="entry name" value="MECDP_synthase_CS"/>
</dbReference>
<dbReference type="FunFam" id="3.30.1330.50:FF:000003">
    <property type="entry name" value="2-C-methyl-D-erythritol 2,4-cyclodiphosphate synthase"/>
    <property type="match status" value="1"/>
</dbReference>
<accession>A5IJD9</accession>
<feature type="binding site" evidence="7">
    <location>
        <begin position="8"/>
        <end position="10"/>
    </location>
    <ligand>
        <name>4-CDP-2-C-methyl-D-erythritol 2-phosphate</name>
        <dbReference type="ChEBI" id="CHEBI:57919"/>
    </ligand>
</feature>
<evidence type="ECO:0000256" key="6">
    <source>
        <dbReference type="ARBA" id="ARBA00023239"/>
    </source>
</evidence>
<evidence type="ECO:0000259" key="9">
    <source>
        <dbReference type="Pfam" id="PF02542"/>
    </source>
</evidence>
<dbReference type="AlphaFoldDB" id="A5IJD9"/>
<keyword evidence="6 7" id="KW-0456">Lyase</keyword>
<dbReference type="KEGG" id="tpt:Tpet_0283"/>
<dbReference type="PANTHER" id="PTHR43181">
    <property type="entry name" value="2-C-METHYL-D-ERYTHRITOL 2,4-CYCLODIPHOSPHATE SYNTHASE, CHLOROPLASTIC"/>
    <property type="match status" value="1"/>
</dbReference>
<dbReference type="NCBIfam" id="TIGR00151">
    <property type="entry name" value="ispF"/>
    <property type="match status" value="1"/>
</dbReference>
<dbReference type="SUPFAM" id="SSF69765">
    <property type="entry name" value="IpsF-like"/>
    <property type="match status" value="1"/>
</dbReference>
<feature type="domain" description="2-C-methyl-D-erythritol 2,4-cyclodiphosphate synthase" evidence="9">
    <location>
        <begin position="1"/>
        <end position="151"/>
    </location>
</feature>
<feature type="site" description="Transition state stabilizer" evidence="7">
    <location>
        <position position="34"/>
    </location>
</feature>
<sequence length="160" mass="17402">MFIGFGYDRHPLVEGRKLVLAGVEIDSPVGSLGHSDGDVLSHAIIDALLGAAGLGDIGTWFPETEEYKDANSLELLKKTMDMIEERGFKVINVDSTVVLSGVRLSTYRDRILENLKSVLKTPHVNVKFKSGNTLGFEGEGRGISAYAVCLVEEKECTKST</sequence>
<feature type="binding site" evidence="7">
    <location>
        <position position="10"/>
    </location>
    <ligand>
        <name>a divalent metal cation</name>
        <dbReference type="ChEBI" id="CHEBI:60240"/>
    </ligand>
</feature>
<feature type="site" description="Transition state stabilizer" evidence="7">
    <location>
        <position position="130"/>
    </location>
</feature>
<dbReference type="GO" id="GO:0046872">
    <property type="term" value="F:metal ion binding"/>
    <property type="evidence" value="ECO:0007669"/>
    <property type="project" value="UniProtKB-KW"/>
</dbReference>
<dbReference type="EMBL" id="CP000702">
    <property type="protein sequence ID" value="ABQ46312.1"/>
    <property type="molecule type" value="Genomic_DNA"/>
</dbReference>
<dbReference type="Pfam" id="PF02542">
    <property type="entry name" value="YgbB"/>
    <property type="match status" value="1"/>
</dbReference>
<comment type="similarity">
    <text evidence="7 8">Belongs to the IspF family.</text>
</comment>
<dbReference type="PROSITE" id="PS01350">
    <property type="entry name" value="ISPF"/>
    <property type="match status" value="1"/>
</dbReference>
<dbReference type="RefSeq" id="WP_011942950.1">
    <property type="nucleotide sequence ID" value="NC_009486.1"/>
</dbReference>
<evidence type="ECO:0000313" key="10">
    <source>
        <dbReference type="EMBL" id="ABQ46312.1"/>
    </source>
</evidence>
<comment type="cofactor">
    <cofactor evidence="7">
        <name>a divalent metal cation</name>
        <dbReference type="ChEBI" id="CHEBI:60240"/>
    </cofactor>
    <text evidence="7">Binds 1 divalent metal cation per subunit.</text>
</comment>
<keyword evidence="5 7" id="KW-0414">Isoprene biosynthesis</keyword>
<comment type="function">
    <text evidence="7">Involved in the biosynthesis of isopentenyl diphosphate (IPP) and dimethylallyl diphosphate (DMAPP), two major building blocks of isoprenoid compounds. Catalyzes the conversion of 4-diphosphocytidyl-2-C-methyl-D-erythritol 2-phosphate (CDP-ME2P) to 2-C-methyl-D-erythritol 2,4-cyclodiphosphate (ME-CPP) with a corresponding release of cytidine 5-monophosphate (CMP).</text>
</comment>
<evidence type="ECO:0000256" key="5">
    <source>
        <dbReference type="ARBA" id="ARBA00023229"/>
    </source>
</evidence>
<evidence type="ECO:0000313" key="11">
    <source>
        <dbReference type="Proteomes" id="UP000006558"/>
    </source>
</evidence>
<dbReference type="UniPathway" id="UPA00056">
    <property type="reaction ID" value="UER00095"/>
</dbReference>
<dbReference type="InterPro" id="IPR036571">
    <property type="entry name" value="MECDP_synthase_sf"/>
</dbReference>
<dbReference type="Gene3D" id="3.30.1330.50">
    <property type="entry name" value="2-C-methyl-D-erythritol 2,4-cyclodiphosphate synthase"/>
    <property type="match status" value="1"/>
</dbReference>
<protein>
    <recommendedName>
        <fullName evidence="3 7">2-C-methyl-D-erythritol 2,4-cyclodiphosphate synthase</fullName>
        <shortName evidence="7">MECDP-synthase</shortName>
        <shortName evidence="7">MECPP-synthase</shortName>
        <shortName evidence="7">MECPS</shortName>
        <ecNumber evidence="3 7">4.6.1.12</ecNumber>
    </recommendedName>
</protein>
<dbReference type="HOGENOM" id="CLU_084630_2_0_0"/>
<dbReference type="eggNOG" id="COG0245">
    <property type="taxonomic scope" value="Bacteria"/>
</dbReference>
<keyword evidence="4 7" id="KW-0479">Metal-binding</keyword>
<dbReference type="Proteomes" id="UP000006558">
    <property type="component" value="Chromosome"/>
</dbReference>
<feature type="binding site" evidence="7">
    <location>
        <begin position="61"/>
        <end position="65"/>
    </location>
    <ligand>
        <name>4-CDP-2-C-methyl-D-erythritol 2-phosphate</name>
        <dbReference type="ChEBI" id="CHEBI:57919"/>
    </ligand>
</feature>
<evidence type="ECO:0000256" key="3">
    <source>
        <dbReference type="ARBA" id="ARBA00012579"/>
    </source>
</evidence>
<comment type="pathway">
    <text evidence="2 7">Isoprenoid biosynthesis; isopentenyl diphosphate biosynthesis via DXP pathway; isopentenyl diphosphate from 1-deoxy-D-xylulose 5-phosphate: step 4/6.</text>
</comment>
<dbReference type="CDD" id="cd00554">
    <property type="entry name" value="MECDP_synthase"/>
    <property type="match status" value="1"/>
</dbReference>
<feature type="binding site" evidence="7">
    <location>
        <position position="8"/>
    </location>
    <ligand>
        <name>a divalent metal cation</name>
        <dbReference type="ChEBI" id="CHEBI:60240"/>
    </ligand>
</feature>
<comment type="caution">
    <text evidence="7">Lacks conserved residue(s) required for the propagation of feature annotation.</text>
</comment>
<feature type="binding site" evidence="7">
    <location>
        <begin position="56"/>
        <end position="58"/>
    </location>
    <ligand>
        <name>4-CDP-2-C-methyl-D-erythritol 2-phosphate</name>
        <dbReference type="ChEBI" id="CHEBI:57919"/>
    </ligand>
</feature>
<dbReference type="STRING" id="390874.Tpet_0283"/>
<organism evidence="10 11">
    <name type="scientific">Thermotoga petrophila (strain ATCC BAA-488 / DSM 13995 / JCM 10881 / RKU-1)</name>
    <dbReference type="NCBI Taxonomy" id="390874"/>
    <lineage>
        <taxon>Bacteria</taxon>
        <taxon>Thermotogati</taxon>
        <taxon>Thermotogota</taxon>
        <taxon>Thermotogae</taxon>
        <taxon>Thermotogales</taxon>
        <taxon>Thermotogaceae</taxon>
        <taxon>Thermotoga</taxon>
    </lineage>
</organism>
<dbReference type="GO" id="GO:0016114">
    <property type="term" value="P:terpenoid biosynthetic process"/>
    <property type="evidence" value="ECO:0007669"/>
    <property type="project" value="InterPro"/>
</dbReference>